<feature type="compositionally biased region" description="Low complexity" evidence="9">
    <location>
        <begin position="130"/>
        <end position="141"/>
    </location>
</feature>
<evidence type="ECO:0000313" key="10">
    <source>
        <dbReference type="EMBL" id="QLL34795.1"/>
    </source>
</evidence>
<evidence type="ECO:0000256" key="9">
    <source>
        <dbReference type="SAM" id="MobiDB-lite"/>
    </source>
</evidence>
<dbReference type="GO" id="GO:0016560">
    <property type="term" value="P:protein import into peroxisome matrix, docking"/>
    <property type="evidence" value="ECO:0007669"/>
    <property type="project" value="TreeGrafter"/>
</dbReference>
<feature type="region of interest" description="Disordered" evidence="9">
    <location>
        <begin position="1"/>
        <end position="41"/>
    </location>
</feature>
<dbReference type="Proteomes" id="UP000515788">
    <property type="component" value="Chromosome 8"/>
</dbReference>
<dbReference type="GO" id="GO:0005778">
    <property type="term" value="C:peroxisomal membrane"/>
    <property type="evidence" value="ECO:0007669"/>
    <property type="project" value="TreeGrafter"/>
</dbReference>
<evidence type="ECO:0000256" key="4">
    <source>
        <dbReference type="ARBA" id="ARBA00022490"/>
    </source>
</evidence>
<dbReference type="InterPro" id="IPR019734">
    <property type="entry name" value="TPR_rpt"/>
</dbReference>
<dbReference type="SUPFAM" id="SSF48452">
    <property type="entry name" value="TPR-like"/>
    <property type="match status" value="1"/>
</dbReference>
<dbReference type="PANTHER" id="PTHR10130:SF0">
    <property type="entry name" value="GH08708P"/>
    <property type="match status" value="1"/>
</dbReference>
<dbReference type="PANTHER" id="PTHR10130">
    <property type="entry name" value="PEROXISOMAL TARGETING SIGNAL 1 RECEPTOR PEX5"/>
    <property type="match status" value="1"/>
</dbReference>
<gene>
    <name evidence="10" type="ORF">HG536_0H01700</name>
</gene>
<dbReference type="AlphaFoldDB" id="A0A7G3ZMQ9"/>
<feature type="repeat" description="TPR" evidence="8">
    <location>
        <begin position="429"/>
        <end position="462"/>
    </location>
</feature>
<dbReference type="RefSeq" id="XP_037141469.1">
    <property type="nucleotide sequence ID" value="XM_037285573.1"/>
</dbReference>
<dbReference type="Gene3D" id="1.25.40.10">
    <property type="entry name" value="Tetratricopeptide repeat domain"/>
    <property type="match status" value="1"/>
</dbReference>
<comment type="similarity">
    <text evidence="3">Belongs to the peroxisomal targeting signal receptor family.</text>
</comment>
<protein>
    <submittedName>
        <fullName evidence="10">Uncharacterized protein</fullName>
    </submittedName>
</protein>
<dbReference type="InterPro" id="IPR024111">
    <property type="entry name" value="PEX5/PEX5L"/>
</dbReference>
<dbReference type="KEGG" id="tgb:HG536_0H01700"/>
<organism evidence="10 11">
    <name type="scientific">Torulaspora globosa</name>
    <dbReference type="NCBI Taxonomy" id="48254"/>
    <lineage>
        <taxon>Eukaryota</taxon>
        <taxon>Fungi</taxon>
        <taxon>Dikarya</taxon>
        <taxon>Ascomycota</taxon>
        <taxon>Saccharomycotina</taxon>
        <taxon>Saccharomycetes</taxon>
        <taxon>Saccharomycetales</taxon>
        <taxon>Saccharomycetaceae</taxon>
        <taxon>Torulaspora</taxon>
    </lineage>
</organism>
<evidence type="ECO:0000313" key="11">
    <source>
        <dbReference type="Proteomes" id="UP000515788"/>
    </source>
</evidence>
<evidence type="ECO:0000256" key="3">
    <source>
        <dbReference type="ARBA" id="ARBA00005348"/>
    </source>
</evidence>
<dbReference type="OrthoDB" id="10006023at2759"/>
<sequence>MNVADCSVGNNPLAQVSKHTQQDRSLQHGSHRLGYGIDGGSAAQQFKSSEKAMSDVSKFSMTNFINGGAVAGGSGLKLGQSPISRNVGISRGNNFSPSPEETGALISGTNGWSQEFYQQSNSSSRGSLPQQQSHNQRHSQQTPHQQHRMQLPYSTHMLSGPRMMVRPSPGAGMMRQRQHENTKADWDEQFKELETEVAENLKLKESEPVGQEAAAKEPGLDEDIVIGDQYQSEFQEVWDSLQKDSEDLLPEELTGSSAWEADYQKYISGRISGNMEYQFDEKNEFLHNPNAYEIGCILMENGAKLSEAALAFEAAVQEDRGHVDAWLKLGEVQTQNEKEINGICALEECLKLDPNNLEAMKTLAISYINEGYDVSAFTMLNRWAETRYPNLLSSSEGITLSDEDERFTLNAKIRKQFLQIANRLPRVDPDVQLCLGLLFYADDEFDKTIDCFRAALSVNPNDELMWNRLGASLANSNRSEEAIQAYHKALQLRPSFVRARYNLAVSSINIGCYKEAAEYLLSALKMHEVEGAPSNGTAAAGNNNILETLKRAFVAMDRRDLLQKVKPGMDLEQFRGEFNF</sequence>
<name>A0A7G3ZMQ9_9SACH</name>
<dbReference type="InterPro" id="IPR011990">
    <property type="entry name" value="TPR-like_helical_dom_sf"/>
</dbReference>
<keyword evidence="5" id="KW-0677">Repeat</keyword>
<accession>A0A7G3ZMQ9</accession>
<dbReference type="EMBL" id="CP059253">
    <property type="protein sequence ID" value="QLL34795.1"/>
    <property type="molecule type" value="Genomic_DNA"/>
</dbReference>
<feature type="compositionally biased region" description="Polar residues" evidence="9">
    <location>
        <begin position="8"/>
        <end position="19"/>
    </location>
</feature>
<evidence type="ECO:0000256" key="8">
    <source>
        <dbReference type="PROSITE-ProRule" id="PRU00339"/>
    </source>
</evidence>
<evidence type="ECO:0000256" key="5">
    <source>
        <dbReference type="ARBA" id="ARBA00022737"/>
    </source>
</evidence>
<evidence type="ECO:0000256" key="7">
    <source>
        <dbReference type="ARBA" id="ARBA00023140"/>
    </source>
</evidence>
<dbReference type="GeneID" id="59328061"/>
<feature type="compositionally biased region" description="Polar residues" evidence="9">
    <location>
        <begin position="118"/>
        <end position="129"/>
    </location>
</feature>
<dbReference type="Pfam" id="PF00515">
    <property type="entry name" value="TPR_1"/>
    <property type="match status" value="1"/>
</dbReference>
<comment type="subcellular location">
    <subcellularLocation>
        <location evidence="2">Cytoplasm</location>
    </subcellularLocation>
    <subcellularLocation>
        <location evidence="1">Peroxisome</location>
    </subcellularLocation>
</comment>
<dbReference type="GO" id="GO:0005829">
    <property type="term" value="C:cytosol"/>
    <property type="evidence" value="ECO:0007669"/>
    <property type="project" value="TreeGrafter"/>
</dbReference>
<keyword evidence="11" id="KW-1185">Reference proteome</keyword>
<keyword evidence="7" id="KW-0576">Peroxisome</keyword>
<evidence type="ECO:0000256" key="1">
    <source>
        <dbReference type="ARBA" id="ARBA00004275"/>
    </source>
</evidence>
<reference evidence="10 11" key="1">
    <citation type="submission" date="2020-06" db="EMBL/GenBank/DDBJ databases">
        <title>The yeast mating-type switching endonuclease HO is a domesticated member of an unorthodox homing genetic element family.</title>
        <authorList>
            <person name="Coughlan A.Y."/>
            <person name="Lombardi L."/>
            <person name="Braun-Galleani S."/>
            <person name="Martos A.R."/>
            <person name="Galeote V."/>
            <person name="Bigey F."/>
            <person name="Dequin S."/>
            <person name="Byrne K.P."/>
            <person name="Wolfe K.H."/>
        </authorList>
    </citation>
    <scope>NUCLEOTIDE SEQUENCE [LARGE SCALE GENOMIC DNA]</scope>
    <source>
        <strain evidence="10 11">CBS764</strain>
    </source>
</reference>
<proteinExistence type="inferred from homology"/>
<dbReference type="PROSITE" id="PS50005">
    <property type="entry name" value="TPR"/>
    <property type="match status" value="3"/>
</dbReference>
<feature type="repeat" description="TPR" evidence="8">
    <location>
        <begin position="323"/>
        <end position="356"/>
    </location>
</feature>
<feature type="region of interest" description="Disordered" evidence="9">
    <location>
        <begin position="118"/>
        <end position="151"/>
    </location>
</feature>
<dbReference type="SMART" id="SM00028">
    <property type="entry name" value="TPR"/>
    <property type="match status" value="4"/>
</dbReference>
<keyword evidence="6 8" id="KW-0802">TPR repeat</keyword>
<keyword evidence="4" id="KW-0963">Cytoplasm</keyword>
<feature type="repeat" description="TPR" evidence="8">
    <location>
        <begin position="463"/>
        <end position="496"/>
    </location>
</feature>
<dbReference type="GO" id="GO:0005052">
    <property type="term" value="F:peroxisome matrix targeting signal-1 binding"/>
    <property type="evidence" value="ECO:0007669"/>
    <property type="project" value="TreeGrafter"/>
</dbReference>
<evidence type="ECO:0000256" key="6">
    <source>
        <dbReference type="ARBA" id="ARBA00022803"/>
    </source>
</evidence>
<evidence type="ECO:0000256" key="2">
    <source>
        <dbReference type="ARBA" id="ARBA00004496"/>
    </source>
</evidence>